<dbReference type="InterPro" id="IPR036188">
    <property type="entry name" value="FAD/NAD-bd_sf"/>
</dbReference>
<dbReference type="PRINTS" id="PR00368">
    <property type="entry name" value="FADPNR"/>
</dbReference>
<dbReference type="OrthoDB" id="202203at2759"/>
<dbReference type="AlphaFoldDB" id="A0A8H3IBC0"/>
<evidence type="ECO:0000313" key="3">
    <source>
        <dbReference type="Proteomes" id="UP000664169"/>
    </source>
</evidence>
<evidence type="ECO:0000313" key="2">
    <source>
        <dbReference type="EMBL" id="CAF9914455.1"/>
    </source>
</evidence>
<dbReference type="PANTHER" id="PTHR43735">
    <property type="entry name" value="APOPTOSIS-INDUCING FACTOR 1"/>
    <property type="match status" value="1"/>
</dbReference>
<proteinExistence type="predicted"/>
<sequence>MSTTHEIVILGANFAGVQTAHYLLKHTIPALEKLIRKISYHITVVAPNTKTYYKIGAPRAIAAPSKISTSQLFLPIEQEFANYDSRQITFIKGLATGICPSRAVNITTLEGHTRTIPYNTLIIATGSKFKSDLWNLTGDHTTSETAIQTLQQNLLQAKTILIGGGGAVGVETSSEIAENHPTAHITLLSGTTRVLPRLTENTSKRTELKLAKLGINTVHNLKIHDSHRQPDGRTKIVFDNGTERTVDVYIDSTGGKPNTSFLPRAWLDIYGFVSVDESLRGNKAGMEDVYAIGDCASYSSCTNMDIYYSVAPLASSIGVDLAPLLTKQKSPLPLTKQKFPLPLNKNKRRSTPLKQKSFQPIRDTLIVSVGSGGGIMQFMGWKVPSFVVWAVKSRDYMIGGAKKTVSGRRFGKA</sequence>
<keyword evidence="3" id="KW-1185">Reference proteome</keyword>
<evidence type="ECO:0000259" key="1">
    <source>
        <dbReference type="Pfam" id="PF07992"/>
    </source>
</evidence>
<reference evidence="2" key="1">
    <citation type="submission" date="2021-03" db="EMBL/GenBank/DDBJ databases">
        <authorList>
            <person name="Tagirdzhanova G."/>
        </authorList>
    </citation>
    <scope>NUCLEOTIDE SEQUENCE</scope>
</reference>
<dbReference type="SUPFAM" id="SSF51905">
    <property type="entry name" value="FAD/NAD(P)-binding domain"/>
    <property type="match status" value="1"/>
</dbReference>
<dbReference type="Pfam" id="PF07992">
    <property type="entry name" value="Pyr_redox_2"/>
    <property type="match status" value="1"/>
</dbReference>
<dbReference type="PANTHER" id="PTHR43735:SF25">
    <property type="entry name" value="NAD(P)H DEHYDROGENASE 3"/>
    <property type="match status" value="1"/>
</dbReference>
<dbReference type="GO" id="GO:0005737">
    <property type="term" value="C:cytoplasm"/>
    <property type="evidence" value="ECO:0007669"/>
    <property type="project" value="TreeGrafter"/>
</dbReference>
<accession>A0A8H3IBC0</accession>
<dbReference type="Proteomes" id="UP000664169">
    <property type="component" value="Unassembled WGS sequence"/>
</dbReference>
<comment type="caution">
    <text evidence="2">The sequence shown here is derived from an EMBL/GenBank/DDBJ whole genome shotgun (WGS) entry which is preliminary data.</text>
</comment>
<feature type="domain" description="FAD/NAD(P)-binding" evidence="1">
    <location>
        <begin position="6"/>
        <end position="298"/>
    </location>
</feature>
<organism evidence="2 3">
    <name type="scientific">Gomphillus americanus</name>
    <dbReference type="NCBI Taxonomy" id="1940652"/>
    <lineage>
        <taxon>Eukaryota</taxon>
        <taxon>Fungi</taxon>
        <taxon>Dikarya</taxon>
        <taxon>Ascomycota</taxon>
        <taxon>Pezizomycotina</taxon>
        <taxon>Lecanoromycetes</taxon>
        <taxon>OSLEUM clade</taxon>
        <taxon>Ostropomycetidae</taxon>
        <taxon>Ostropales</taxon>
        <taxon>Graphidaceae</taxon>
        <taxon>Gomphilloideae</taxon>
        <taxon>Gomphillus</taxon>
    </lineage>
</organism>
<dbReference type="EMBL" id="CAJPDQ010000009">
    <property type="protein sequence ID" value="CAF9914455.1"/>
    <property type="molecule type" value="Genomic_DNA"/>
</dbReference>
<name>A0A8H3IBC0_9LECA</name>
<dbReference type="InterPro" id="IPR023753">
    <property type="entry name" value="FAD/NAD-binding_dom"/>
</dbReference>
<dbReference type="Gene3D" id="3.50.50.100">
    <property type="match status" value="1"/>
</dbReference>
<dbReference type="PRINTS" id="PR00411">
    <property type="entry name" value="PNDRDTASEI"/>
</dbReference>
<dbReference type="GO" id="GO:0050660">
    <property type="term" value="F:flavin adenine dinucleotide binding"/>
    <property type="evidence" value="ECO:0007669"/>
    <property type="project" value="TreeGrafter"/>
</dbReference>
<dbReference type="GO" id="GO:0004174">
    <property type="term" value="F:electron-transferring-flavoprotein dehydrogenase activity"/>
    <property type="evidence" value="ECO:0007669"/>
    <property type="project" value="TreeGrafter"/>
</dbReference>
<protein>
    <recommendedName>
        <fullName evidence="1">FAD/NAD(P)-binding domain-containing protein</fullName>
    </recommendedName>
</protein>
<gene>
    <name evidence="2" type="ORF">GOMPHAMPRED_008165</name>
</gene>